<accession>A0ABY2ITS5</accession>
<protein>
    <recommendedName>
        <fullName evidence="6">RNA polymerase sigma factor</fullName>
    </recommendedName>
</protein>
<dbReference type="InterPro" id="IPR013324">
    <property type="entry name" value="RNA_pol_sigma_r3/r4-like"/>
</dbReference>
<evidence type="ECO:0000313" key="9">
    <source>
        <dbReference type="EMBL" id="TFC94382.1"/>
    </source>
</evidence>
<dbReference type="InterPro" id="IPR000838">
    <property type="entry name" value="RNA_pol_sigma70_ECF_CS"/>
</dbReference>
<feature type="domain" description="RNA polymerase sigma-70 region 2" evidence="7">
    <location>
        <begin position="33"/>
        <end position="99"/>
    </location>
</feature>
<keyword evidence="10" id="KW-1185">Reference proteome</keyword>
<dbReference type="InterPro" id="IPR039425">
    <property type="entry name" value="RNA_pol_sigma-70-like"/>
</dbReference>
<dbReference type="SUPFAM" id="SSF88659">
    <property type="entry name" value="Sigma3 and sigma4 domains of RNA polymerase sigma factors"/>
    <property type="match status" value="1"/>
</dbReference>
<dbReference type="NCBIfam" id="TIGR02937">
    <property type="entry name" value="sigma70-ECF"/>
    <property type="match status" value="1"/>
</dbReference>
<evidence type="ECO:0000256" key="4">
    <source>
        <dbReference type="ARBA" id="ARBA00023125"/>
    </source>
</evidence>
<evidence type="ECO:0000313" key="10">
    <source>
        <dbReference type="Proteomes" id="UP000297853"/>
    </source>
</evidence>
<comment type="similarity">
    <text evidence="1 6">Belongs to the sigma-70 factor family. ECF subfamily.</text>
</comment>
<dbReference type="Gene3D" id="1.10.1740.10">
    <property type="match status" value="1"/>
</dbReference>
<dbReference type="Pfam" id="PF08281">
    <property type="entry name" value="Sigma70_r4_2"/>
    <property type="match status" value="1"/>
</dbReference>
<gene>
    <name evidence="9" type="ORF">E3T28_15130</name>
</gene>
<dbReference type="PANTHER" id="PTHR43133:SF51">
    <property type="entry name" value="RNA POLYMERASE SIGMA FACTOR"/>
    <property type="match status" value="1"/>
</dbReference>
<dbReference type="InterPro" id="IPR014284">
    <property type="entry name" value="RNA_pol_sigma-70_dom"/>
</dbReference>
<keyword evidence="3 6" id="KW-0731">Sigma factor</keyword>
<dbReference type="InterPro" id="IPR036388">
    <property type="entry name" value="WH-like_DNA-bd_sf"/>
</dbReference>
<keyword evidence="4 6" id="KW-0238">DNA-binding</keyword>
<evidence type="ECO:0000256" key="1">
    <source>
        <dbReference type="ARBA" id="ARBA00010641"/>
    </source>
</evidence>
<dbReference type="SUPFAM" id="SSF88946">
    <property type="entry name" value="Sigma2 domain of RNA polymerase sigma factors"/>
    <property type="match status" value="1"/>
</dbReference>
<evidence type="ECO:0000256" key="2">
    <source>
        <dbReference type="ARBA" id="ARBA00023015"/>
    </source>
</evidence>
<dbReference type="EMBL" id="SOGQ01000085">
    <property type="protein sequence ID" value="TFC94382.1"/>
    <property type="molecule type" value="Genomic_DNA"/>
</dbReference>
<proteinExistence type="inferred from homology"/>
<dbReference type="InterPro" id="IPR007627">
    <property type="entry name" value="RNA_pol_sigma70_r2"/>
</dbReference>
<evidence type="ECO:0000259" key="8">
    <source>
        <dbReference type="Pfam" id="PF08281"/>
    </source>
</evidence>
<dbReference type="InterPro" id="IPR013249">
    <property type="entry name" value="RNA_pol_sigma70_r4_t2"/>
</dbReference>
<dbReference type="PANTHER" id="PTHR43133">
    <property type="entry name" value="RNA POLYMERASE ECF-TYPE SIGMA FACTO"/>
    <property type="match status" value="1"/>
</dbReference>
<dbReference type="Pfam" id="PF04542">
    <property type="entry name" value="Sigma70_r2"/>
    <property type="match status" value="1"/>
</dbReference>
<sequence length="188" mass="21280">MPDSESRALLAHADDRTLVDRAVDGDVRAFEVLVRRYGPLVRAHATRILGSSHDADDVVQDTFITAWAKLSTLKDSALVKSWLMRIASHKSIDRIRARRQHSNLDDVDVPASENHSPTQIVEALSRSEALSQVLSALPEDQRRCWELKEFGDYHYAEIAEELDLPVSTARGLLARARKTLIREMEAWR</sequence>
<name>A0ABY2ITS5_9MICO</name>
<feature type="domain" description="RNA polymerase sigma factor 70 region 4 type 2" evidence="8">
    <location>
        <begin position="128"/>
        <end position="180"/>
    </location>
</feature>
<dbReference type="Proteomes" id="UP000297853">
    <property type="component" value="Unassembled WGS sequence"/>
</dbReference>
<dbReference type="Gene3D" id="1.10.10.10">
    <property type="entry name" value="Winged helix-like DNA-binding domain superfamily/Winged helix DNA-binding domain"/>
    <property type="match status" value="1"/>
</dbReference>
<evidence type="ECO:0000256" key="6">
    <source>
        <dbReference type="RuleBase" id="RU000716"/>
    </source>
</evidence>
<keyword evidence="2 6" id="KW-0805">Transcription regulation</keyword>
<keyword evidence="5 6" id="KW-0804">Transcription</keyword>
<dbReference type="PROSITE" id="PS01063">
    <property type="entry name" value="SIGMA70_ECF"/>
    <property type="match status" value="1"/>
</dbReference>
<dbReference type="CDD" id="cd06171">
    <property type="entry name" value="Sigma70_r4"/>
    <property type="match status" value="1"/>
</dbReference>
<organism evidence="9 10">
    <name type="scientific">Cryobacterium sinapicolor</name>
    <dbReference type="NCBI Taxonomy" id="1259236"/>
    <lineage>
        <taxon>Bacteria</taxon>
        <taxon>Bacillati</taxon>
        <taxon>Actinomycetota</taxon>
        <taxon>Actinomycetes</taxon>
        <taxon>Micrococcales</taxon>
        <taxon>Microbacteriaceae</taxon>
        <taxon>Cryobacterium</taxon>
    </lineage>
</organism>
<comment type="caution">
    <text evidence="9">The sequence shown here is derived from an EMBL/GenBank/DDBJ whole genome shotgun (WGS) entry which is preliminary data.</text>
</comment>
<evidence type="ECO:0000256" key="3">
    <source>
        <dbReference type="ARBA" id="ARBA00023082"/>
    </source>
</evidence>
<dbReference type="InterPro" id="IPR013325">
    <property type="entry name" value="RNA_pol_sigma_r2"/>
</dbReference>
<evidence type="ECO:0000256" key="5">
    <source>
        <dbReference type="ARBA" id="ARBA00023163"/>
    </source>
</evidence>
<evidence type="ECO:0000259" key="7">
    <source>
        <dbReference type="Pfam" id="PF04542"/>
    </source>
</evidence>
<reference evidence="9 10" key="1">
    <citation type="submission" date="2019-03" db="EMBL/GenBank/DDBJ databases">
        <title>Genomics of glacier-inhabiting Cryobacterium strains.</title>
        <authorList>
            <person name="Liu Q."/>
            <person name="Xin Y.-H."/>
        </authorList>
    </citation>
    <scope>NUCLEOTIDE SEQUENCE [LARGE SCALE GENOMIC DNA]</scope>
    <source>
        <strain evidence="9 10">TMT1-23-1</strain>
    </source>
</reference>